<dbReference type="InterPro" id="IPR043128">
    <property type="entry name" value="Rev_trsase/Diguanyl_cyclase"/>
</dbReference>
<dbReference type="PANTHER" id="PTHR45138:SF6">
    <property type="entry name" value="DIGUANYLATE CYCLASE DGCN"/>
    <property type="match status" value="1"/>
</dbReference>
<dbReference type="InterPro" id="IPR003018">
    <property type="entry name" value="GAF"/>
</dbReference>
<feature type="transmembrane region" description="Helical" evidence="1">
    <location>
        <begin position="130"/>
        <end position="149"/>
    </location>
</feature>
<dbReference type="InterPro" id="IPR050469">
    <property type="entry name" value="Diguanylate_Cyclase"/>
</dbReference>
<dbReference type="RefSeq" id="WP_084661524.1">
    <property type="nucleotide sequence ID" value="NZ_FWWY01000001.1"/>
</dbReference>
<dbReference type="InterPro" id="IPR029016">
    <property type="entry name" value="GAF-like_dom_sf"/>
</dbReference>
<dbReference type="SMART" id="SM00065">
    <property type="entry name" value="GAF"/>
    <property type="match status" value="1"/>
</dbReference>
<accession>A0A1W1WFZ1</accession>
<feature type="transmembrane region" description="Helical" evidence="1">
    <location>
        <begin position="193"/>
        <end position="214"/>
    </location>
</feature>
<reference evidence="4" key="1">
    <citation type="submission" date="2017-04" db="EMBL/GenBank/DDBJ databases">
        <authorList>
            <person name="Varghese N."/>
            <person name="Submissions S."/>
        </authorList>
    </citation>
    <scope>NUCLEOTIDE SEQUENCE [LARGE SCALE GENOMIC DNA]</scope>
    <source>
        <strain evidence="4">DSM 9293</strain>
    </source>
</reference>
<proteinExistence type="predicted"/>
<dbReference type="GO" id="GO:1902201">
    <property type="term" value="P:negative regulation of bacterial-type flagellum-dependent cell motility"/>
    <property type="evidence" value="ECO:0007669"/>
    <property type="project" value="TreeGrafter"/>
</dbReference>
<dbReference type="InterPro" id="IPR000160">
    <property type="entry name" value="GGDEF_dom"/>
</dbReference>
<dbReference type="GO" id="GO:0052621">
    <property type="term" value="F:diguanylate cyclase activity"/>
    <property type="evidence" value="ECO:0007669"/>
    <property type="project" value="TreeGrafter"/>
</dbReference>
<dbReference type="Proteomes" id="UP000192660">
    <property type="component" value="Unassembled WGS sequence"/>
</dbReference>
<keyword evidence="4" id="KW-1185">Reference proteome</keyword>
<sequence>MLRRISPIQLYLWLLTVAGPALIIVHGLRWASHIWGVVIVGAIMVAASTLWPIKLGQGSITLVNAGYFSVFLIGGTIPAVVAGSLGQMLGWVKGFKGIRSLASWSIFSVSVLAGAYVFHHFSPLWVQASMFSLTFLFINNMLVLIYYLIQDNSVKTWQLFAEGLFFDVLSWVISAPLILIFVLLQKAYHTPGAILAFFPFLLITLLLGLGYNLYRSHKNTLTAVRVAAEIAAASSPEDVYRSMEKGIRETFPSSVLVMYRKIPHRLAVRRVHVYYPFEEPPPYKEEVLASEGITGWTIESRSSELIDDSEKVIGRFVNPRIPRIMRSVLLLPMVTDRLLIGLMVVAHPEPHQYGPPDLRLGQILATQAAVSLRKIDLLVETRHLSAKDPLLAGLYNFRYFQEALDREMRVAEEEGTDFAVIFFDVDHLKFVNDTYGHLMGDRLLQLVVDTVRLEIREHDVLARYGGDEFILLLRRASQKAAEMAMERIQGKVSQCQLDTIPMTLGISVGYAHYPSDGVAIEQLLFVADQRMYQNKVQRRIERGALKGTDVVNGPNIPSENG</sequence>
<dbReference type="PANTHER" id="PTHR45138">
    <property type="entry name" value="REGULATORY COMPONENTS OF SENSORY TRANSDUCTION SYSTEM"/>
    <property type="match status" value="1"/>
</dbReference>
<feature type="transmembrane region" description="Helical" evidence="1">
    <location>
        <begin position="101"/>
        <end position="118"/>
    </location>
</feature>
<feature type="transmembrane region" description="Helical" evidence="1">
    <location>
        <begin position="164"/>
        <end position="184"/>
    </location>
</feature>
<dbReference type="AlphaFoldDB" id="A0A1W1WFZ1"/>
<dbReference type="STRING" id="28034.BFX07_14245"/>
<evidence type="ECO:0000313" key="4">
    <source>
        <dbReference type="Proteomes" id="UP000192660"/>
    </source>
</evidence>
<dbReference type="PROSITE" id="PS50887">
    <property type="entry name" value="GGDEF"/>
    <property type="match status" value="1"/>
</dbReference>
<feature type="transmembrane region" description="Helical" evidence="1">
    <location>
        <begin position="34"/>
        <end position="53"/>
    </location>
</feature>
<dbReference type="CDD" id="cd01949">
    <property type="entry name" value="GGDEF"/>
    <property type="match status" value="1"/>
</dbReference>
<evidence type="ECO:0000256" key="1">
    <source>
        <dbReference type="SAM" id="Phobius"/>
    </source>
</evidence>
<dbReference type="GO" id="GO:0043709">
    <property type="term" value="P:cell adhesion involved in single-species biofilm formation"/>
    <property type="evidence" value="ECO:0007669"/>
    <property type="project" value="TreeGrafter"/>
</dbReference>
<dbReference type="Pfam" id="PF00990">
    <property type="entry name" value="GGDEF"/>
    <property type="match status" value="1"/>
</dbReference>
<feature type="transmembrane region" description="Helical" evidence="1">
    <location>
        <begin position="10"/>
        <end position="28"/>
    </location>
</feature>
<keyword evidence="1" id="KW-1133">Transmembrane helix</keyword>
<keyword evidence="1" id="KW-0472">Membrane</keyword>
<evidence type="ECO:0000313" key="3">
    <source>
        <dbReference type="EMBL" id="SMC05214.1"/>
    </source>
</evidence>
<dbReference type="Gene3D" id="3.30.70.270">
    <property type="match status" value="1"/>
</dbReference>
<keyword evidence="1" id="KW-0812">Transmembrane</keyword>
<protein>
    <submittedName>
        <fullName evidence="3">Diguanylate cyclase (GGDEF) domain-containing protein</fullName>
    </submittedName>
</protein>
<feature type="transmembrane region" description="Helical" evidence="1">
    <location>
        <begin position="65"/>
        <end position="89"/>
    </location>
</feature>
<organism evidence="3 4">
    <name type="scientific">Sulfobacillus thermosulfidooxidans (strain DSM 9293 / VKM B-1269 / AT-1)</name>
    <dbReference type="NCBI Taxonomy" id="929705"/>
    <lineage>
        <taxon>Bacteria</taxon>
        <taxon>Bacillati</taxon>
        <taxon>Bacillota</taxon>
        <taxon>Clostridia</taxon>
        <taxon>Eubacteriales</taxon>
        <taxon>Clostridiales Family XVII. Incertae Sedis</taxon>
        <taxon>Sulfobacillus</taxon>
    </lineage>
</organism>
<dbReference type="GO" id="GO:0005886">
    <property type="term" value="C:plasma membrane"/>
    <property type="evidence" value="ECO:0007669"/>
    <property type="project" value="TreeGrafter"/>
</dbReference>
<dbReference type="SUPFAM" id="SSF55781">
    <property type="entry name" value="GAF domain-like"/>
    <property type="match status" value="1"/>
</dbReference>
<dbReference type="Pfam" id="PF13185">
    <property type="entry name" value="GAF_2"/>
    <property type="match status" value="1"/>
</dbReference>
<dbReference type="InterPro" id="IPR029787">
    <property type="entry name" value="Nucleotide_cyclase"/>
</dbReference>
<name>A0A1W1WFZ1_SULTA</name>
<evidence type="ECO:0000259" key="2">
    <source>
        <dbReference type="PROSITE" id="PS50887"/>
    </source>
</evidence>
<dbReference type="OrthoDB" id="9805474at2"/>
<dbReference type="SUPFAM" id="SSF55073">
    <property type="entry name" value="Nucleotide cyclase"/>
    <property type="match status" value="1"/>
</dbReference>
<dbReference type="SMART" id="SM00267">
    <property type="entry name" value="GGDEF"/>
    <property type="match status" value="1"/>
</dbReference>
<dbReference type="Gene3D" id="3.30.450.40">
    <property type="match status" value="1"/>
</dbReference>
<dbReference type="EMBL" id="FWWY01000001">
    <property type="protein sequence ID" value="SMC05214.1"/>
    <property type="molecule type" value="Genomic_DNA"/>
</dbReference>
<gene>
    <name evidence="3" type="ORF">SAMN00768000_2097</name>
</gene>
<dbReference type="NCBIfam" id="TIGR00254">
    <property type="entry name" value="GGDEF"/>
    <property type="match status" value="1"/>
</dbReference>
<feature type="domain" description="GGDEF" evidence="2">
    <location>
        <begin position="416"/>
        <end position="550"/>
    </location>
</feature>